<reference evidence="1 2" key="1">
    <citation type="journal article" date="2024" name="G3 (Bethesda)">
        <title>Genome assembly of Hibiscus sabdariffa L. provides insights into metabolisms of medicinal natural products.</title>
        <authorList>
            <person name="Kim T."/>
        </authorList>
    </citation>
    <scope>NUCLEOTIDE SEQUENCE [LARGE SCALE GENOMIC DNA]</scope>
    <source>
        <strain evidence="1">TK-2024</strain>
        <tissue evidence="1">Old leaves</tissue>
    </source>
</reference>
<proteinExistence type="predicted"/>
<keyword evidence="2" id="KW-1185">Reference proteome</keyword>
<dbReference type="EMBL" id="JBBPBM010000001">
    <property type="protein sequence ID" value="KAK8601383.1"/>
    <property type="molecule type" value="Genomic_DNA"/>
</dbReference>
<evidence type="ECO:0000313" key="2">
    <source>
        <dbReference type="Proteomes" id="UP001472677"/>
    </source>
</evidence>
<accession>A0ABR2GET5</accession>
<organism evidence="1 2">
    <name type="scientific">Hibiscus sabdariffa</name>
    <name type="common">roselle</name>
    <dbReference type="NCBI Taxonomy" id="183260"/>
    <lineage>
        <taxon>Eukaryota</taxon>
        <taxon>Viridiplantae</taxon>
        <taxon>Streptophyta</taxon>
        <taxon>Embryophyta</taxon>
        <taxon>Tracheophyta</taxon>
        <taxon>Spermatophyta</taxon>
        <taxon>Magnoliopsida</taxon>
        <taxon>eudicotyledons</taxon>
        <taxon>Gunneridae</taxon>
        <taxon>Pentapetalae</taxon>
        <taxon>rosids</taxon>
        <taxon>malvids</taxon>
        <taxon>Malvales</taxon>
        <taxon>Malvaceae</taxon>
        <taxon>Malvoideae</taxon>
        <taxon>Hibiscus</taxon>
    </lineage>
</organism>
<comment type="caution">
    <text evidence="1">The sequence shown here is derived from an EMBL/GenBank/DDBJ whole genome shotgun (WGS) entry which is preliminary data.</text>
</comment>
<dbReference type="Proteomes" id="UP001472677">
    <property type="component" value="Unassembled WGS sequence"/>
</dbReference>
<sequence length="134" mass="15005">MGNTLVDQDGSCRDKKSSGSIVSFLILYVNDMLLIGNGIPTLQSIETWLNNCLSMKDLRETKSSKQDTIADSTKEVAYNATSEVAKEIVWIKRFIYELRVITSIEDAIELRCDNNGAFAETKEPKISSKIQTYS</sequence>
<gene>
    <name evidence="1" type="ORF">V6N12_051218</name>
</gene>
<evidence type="ECO:0008006" key="3">
    <source>
        <dbReference type="Google" id="ProtNLM"/>
    </source>
</evidence>
<evidence type="ECO:0000313" key="1">
    <source>
        <dbReference type="EMBL" id="KAK8601383.1"/>
    </source>
</evidence>
<name>A0ABR2GET5_9ROSI</name>
<protein>
    <recommendedName>
        <fullName evidence="3">Reverse transcriptase Ty1/copia-type domain-containing protein</fullName>
    </recommendedName>
</protein>